<dbReference type="Ensembl" id="ENSLAFT00000022585.2">
    <property type="protein sequence ID" value="ENSLAFP00000017070.2"/>
    <property type="gene ID" value="ENSLAFG00000028919.1"/>
</dbReference>
<reference evidence="5" key="2">
    <citation type="submission" date="2025-08" db="UniProtKB">
        <authorList>
            <consortium name="Ensembl"/>
        </authorList>
    </citation>
    <scope>IDENTIFICATION</scope>
    <source>
        <strain evidence="5">Isolate ISIS603380</strain>
    </source>
</reference>
<dbReference type="GeneTree" id="ENSGT01030000234531"/>
<dbReference type="GO" id="GO:0045892">
    <property type="term" value="P:negative regulation of DNA-templated transcription"/>
    <property type="evidence" value="ECO:0007669"/>
    <property type="project" value="InterPro"/>
</dbReference>
<protein>
    <submittedName>
        <fullName evidence="5">Melanoma antigen preferentially expressed in tumors-like</fullName>
    </submittedName>
</protein>
<feature type="region of interest" description="Disordered" evidence="4">
    <location>
        <begin position="133"/>
        <end position="152"/>
    </location>
</feature>
<dbReference type="InterPro" id="IPR032675">
    <property type="entry name" value="LRR_dom_sf"/>
</dbReference>
<gene>
    <name evidence="5" type="primary">LOC135232678</name>
</gene>
<sequence>MSSRSPARLLDLAKQSLLQNEALAVASLESLPAQLFLPLFLEAVAGRHSETLKAMVRAWPFSHLALGALMKAQQPQQDILKAALDGLDDLLAHKIRPRRWKLQVLDLRLNANTNFWDVAPRTWDWSSVRSLEEPEAAQPKTKRPKVDDSRKEEKELLAPVQVLLEDFCLQKATPDEFLTFLMKRVKQGKGLPQLCCRKLEFLDMSLGHIQKILRMVQLDCVQEVELNGHWDLLTLASFAPHLSQMVNVSRLRVSHIRTISFIPWAAEGVDKLLSQFSAQLLSLHQLQELHLDSVFFLEGRLDQVLRCLKSPLVTLSLTNCLLLESDLTHLASCLNTSHLRYLNLSEVNMMALSPEFLQVVLERASATLHRLALDGCGIRDSQLMSILPALAHCSQLTSFSFRGNPVSVAALQSLLRHTVLLSRFRLGLFPVPLECYVGLQGTVDLGNLRRSLAELRLILQDLGRPNSVLLFSDSAWTY</sequence>
<dbReference type="HOGENOM" id="CLU_039635_2_1_1"/>
<evidence type="ECO:0000256" key="4">
    <source>
        <dbReference type="SAM" id="MobiDB-lite"/>
    </source>
</evidence>
<dbReference type="eggNOG" id="ENOG502QWSJ">
    <property type="taxonomic scope" value="Eukaryota"/>
</dbReference>
<dbReference type="GO" id="GO:0005737">
    <property type="term" value="C:cytoplasm"/>
    <property type="evidence" value="ECO:0007669"/>
    <property type="project" value="TreeGrafter"/>
</dbReference>
<dbReference type="GO" id="GO:0008284">
    <property type="term" value="P:positive regulation of cell population proliferation"/>
    <property type="evidence" value="ECO:0007669"/>
    <property type="project" value="InterPro"/>
</dbReference>
<evidence type="ECO:0000313" key="6">
    <source>
        <dbReference type="Proteomes" id="UP000007646"/>
    </source>
</evidence>
<dbReference type="Gene3D" id="3.80.10.10">
    <property type="entry name" value="Ribonuclease Inhibitor"/>
    <property type="match status" value="1"/>
</dbReference>
<comment type="similarity">
    <text evidence="1">Belongs to the PRAME family.</text>
</comment>
<accession>G3TP14</accession>
<dbReference type="InParanoid" id="G3TP14"/>
<dbReference type="PIRSF" id="PIRSF038286">
    <property type="entry name" value="PRAME"/>
    <property type="match status" value="1"/>
</dbReference>
<dbReference type="GO" id="GO:0043066">
    <property type="term" value="P:negative regulation of apoptotic process"/>
    <property type="evidence" value="ECO:0007669"/>
    <property type="project" value="InterPro"/>
</dbReference>
<dbReference type="InterPro" id="IPR026271">
    <property type="entry name" value="PRAME"/>
</dbReference>
<keyword evidence="3" id="KW-0677">Repeat</keyword>
<evidence type="ECO:0000256" key="3">
    <source>
        <dbReference type="ARBA" id="ARBA00022737"/>
    </source>
</evidence>
<evidence type="ECO:0000256" key="1">
    <source>
        <dbReference type="ARBA" id="ARBA00009608"/>
    </source>
</evidence>
<evidence type="ECO:0000313" key="5">
    <source>
        <dbReference type="Ensembl" id="ENSLAFP00000017070.2"/>
    </source>
</evidence>
<dbReference type="STRING" id="9785.ENSLAFP00000017070"/>
<dbReference type="AlphaFoldDB" id="G3TP14"/>
<dbReference type="OMA" id="NIDQRCC"/>
<keyword evidence="2" id="KW-0433">Leucine-rich repeat</keyword>
<evidence type="ECO:0000256" key="2">
    <source>
        <dbReference type="ARBA" id="ARBA00022614"/>
    </source>
</evidence>
<dbReference type="InterPro" id="IPR050694">
    <property type="entry name" value="LRRC14/PRAME"/>
</dbReference>
<reference evidence="5" key="3">
    <citation type="submission" date="2025-09" db="UniProtKB">
        <authorList>
            <consortium name="Ensembl"/>
        </authorList>
    </citation>
    <scope>IDENTIFICATION</scope>
    <source>
        <strain evidence="5">Isolate ISIS603380</strain>
    </source>
</reference>
<dbReference type="PANTHER" id="PTHR14224:SF24">
    <property type="entry name" value="MELANOMA ANTIGEN PREFERENTIALLY EXPRESSED IN TUMORS"/>
    <property type="match status" value="1"/>
</dbReference>
<dbReference type="SUPFAM" id="SSF52047">
    <property type="entry name" value="RNI-like"/>
    <property type="match status" value="1"/>
</dbReference>
<dbReference type="PANTHER" id="PTHR14224">
    <property type="entry name" value="SIMILAR TO PREFERENTIALLY EXPRESSED ANTIGEN IN MELANOMA-LIKE 3"/>
    <property type="match status" value="1"/>
</dbReference>
<organism evidence="5 6">
    <name type="scientific">Loxodonta africana</name>
    <name type="common">African elephant</name>
    <dbReference type="NCBI Taxonomy" id="9785"/>
    <lineage>
        <taxon>Eukaryota</taxon>
        <taxon>Metazoa</taxon>
        <taxon>Chordata</taxon>
        <taxon>Craniata</taxon>
        <taxon>Vertebrata</taxon>
        <taxon>Euteleostomi</taxon>
        <taxon>Mammalia</taxon>
        <taxon>Eutheria</taxon>
        <taxon>Afrotheria</taxon>
        <taxon>Proboscidea</taxon>
        <taxon>Elephantidae</taxon>
        <taxon>Loxodonta</taxon>
    </lineage>
</organism>
<proteinExistence type="inferred from homology"/>
<keyword evidence="6" id="KW-1185">Reference proteome</keyword>
<reference evidence="5 6" key="1">
    <citation type="submission" date="2009-06" db="EMBL/GenBank/DDBJ databases">
        <title>The Genome Sequence of Loxodonta africana (African elephant).</title>
        <authorList>
            <person name="Di Palma F."/>
            <person name="Heiman D."/>
            <person name="Young S."/>
            <person name="Johnson J."/>
            <person name="Lander E.S."/>
            <person name="Lindblad-Toh K."/>
        </authorList>
    </citation>
    <scope>NUCLEOTIDE SEQUENCE [LARGE SCALE GENOMIC DNA]</scope>
    <source>
        <strain evidence="5 6">Isolate ISIS603380</strain>
    </source>
</reference>
<dbReference type="Proteomes" id="UP000007646">
    <property type="component" value="Unassembled WGS sequence"/>
</dbReference>
<dbReference type="GO" id="GO:0045596">
    <property type="term" value="P:negative regulation of cell differentiation"/>
    <property type="evidence" value="ECO:0007669"/>
    <property type="project" value="InterPro"/>
</dbReference>
<name>G3TP14_LOXAF</name>